<protein>
    <submittedName>
        <fullName evidence="1">Uncharacterized protein</fullName>
    </submittedName>
</protein>
<accession>A0A059D5M3</accession>
<dbReference type="Gramene" id="KCW86018">
    <property type="protein sequence ID" value="KCW86018"/>
    <property type="gene ID" value="EUGRSUZ_B02723"/>
</dbReference>
<dbReference type="InParanoid" id="A0A059D5M3"/>
<proteinExistence type="predicted"/>
<dbReference type="EMBL" id="KK198754">
    <property type="protein sequence ID" value="KCW86018.1"/>
    <property type="molecule type" value="Genomic_DNA"/>
</dbReference>
<organism evidence="1">
    <name type="scientific">Eucalyptus grandis</name>
    <name type="common">Flooded gum</name>
    <dbReference type="NCBI Taxonomy" id="71139"/>
    <lineage>
        <taxon>Eukaryota</taxon>
        <taxon>Viridiplantae</taxon>
        <taxon>Streptophyta</taxon>
        <taxon>Embryophyta</taxon>
        <taxon>Tracheophyta</taxon>
        <taxon>Spermatophyta</taxon>
        <taxon>Magnoliopsida</taxon>
        <taxon>eudicotyledons</taxon>
        <taxon>Gunneridae</taxon>
        <taxon>Pentapetalae</taxon>
        <taxon>rosids</taxon>
        <taxon>malvids</taxon>
        <taxon>Myrtales</taxon>
        <taxon>Myrtaceae</taxon>
        <taxon>Myrtoideae</taxon>
        <taxon>Eucalypteae</taxon>
        <taxon>Eucalyptus</taxon>
    </lineage>
</organism>
<sequence length="113" mass="13047">MEHDCNLNYDRLQDHPSKRQNSECLWTTNAGMEIYNVAGNFLFVCFMASGPCLMQNSSSPSFYFYFFFPSPFMFAYSFSQSEESIERINFPVQCWGQSTSKQHGIAKLDFGTL</sequence>
<reference evidence="1" key="1">
    <citation type="submission" date="2013-07" db="EMBL/GenBank/DDBJ databases">
        <title>The genome of Eucalyptus grandis.</title>
        <authorList>
            <person name="Schmutz J."/>
            <person name="Hayes R."/>
            <person name="Myburg A."/>
            <person name="Tuskan G."/>
            <person name="Grattapaglia D."/>
            <person name="Rokhsar D.S."/>
        </authorList>
    </citation>
    <scope>NUCLEOTIDE SEQUENCE</scope>
    <source>
        <tissue evidence="1">Leaf extractions</tissue>
    </source>
</reference>
<evidence type="ECO:0000313" key="1">
    <source>
        <dbReference type="EMBL" id="KCW86018.1"/>
    </source>
</evidence>
<dbReference type="AlphaFoldDB" id="A0A059D5M3"/>
<name>A0A059D5M3_EUCGR</name>
<gene>
    <name evidence="1" type="ORF">EUGRSUZ_B02723</name>
</gene>